<comment type="similarity">
    <text evidence="1">Belongs to the NmrA-type oxidoreductase family.</text>
</comment>
<feature type="domain" description="NmrA-like" evidence="3">
    <location>
        <begin position="3"/>
        <end position="304"/>
    </location>
</feature>
<accession>A0A2N9LPQ9</accession>
<protein>
    <submittedName>
        <fullName evidence="4">Nucleotide-diphosphate-sugar epimerase</fullName>
    </submittedName>
</protein>
<proteinExistence type="inferred from homology"/>
<reference evidence="5" key="1">
    <citation type="submission" date="2018-02" db="EMBL/GenBank/DDBJ databases">
        <authorList>
            <person name="Hausmann B."/>
        </authorList>
    </citation>
    <scope>NUCLEOTIDE SEQUENCE [LARGE SCALE GENOMIC DNA]</scope>
    <source>
        <strain evidence="5">Peat soil MAG SbA5</strain>
    </source>
</reference>
<dbReference type="PANTHER" id="PTHR42748">
    <property type="entry name" value="NITROGEN METABOLITE REPRESSION PROTEIN NMRA FAMILY MEMBER"/>
    <property type="match status" value="1"/>
</dbReference>
<dbReference type="CDD" id="cd05251">
    <property type="entry name" value="NmrA_like_SDR_a"/>
    <property type="match status" value="1"/>
</dbReference>
<dbReference type="InterPro" id="IPR008030">
    <property type="entry name" value="NmrA-like"/>
</dbReference>
<dbReference type="Pfam" id="PF05368">
    <property type="entry name" value="NmrA"/>
    <property type="match status" value="1"/>
</dbReference>
<name>A0A2N9LPQ9_9BACT</name>
<dbReference type="Gene3D" id="3.90.25.10">
    <property type="entry name" value="UDP-galactose 4-epimerase, domain 1"/>
    <property type="match status" value="1"/>
</dbReference>
<dbReference type="OrthoDB" id="116343at2"/>
<evidence type="ECO:0000259" key="3">
    <source>
        <dbReference type="Pfam" id="PF05368"/>
    </source>
</evidence>
<keyword evidence="2" id="KW-0521">NADP</keyword>
<evidence type="ECO:0000256" key="2">
    <source>
        <dbReference type="ARBA" id="ARBA00022857"/>
    </source>
</evidence>
<sequence>MAEKKVIAVIGATGAQGGGLARAILSEPDGGFACRAVTRKPDSEKAQALKAESAEVVKADLDDVASLEKAFAGAYGAFCVTNFWEHFSAEKEKAQAKNMADAARNAGVKHVIWSTLEDTRKLMAPGDKRMPFLQGKYRVPHFDAKAEADAFFAGLPVTYLVTSFYWDNLYAFGLGPKKSEDGSYSWVFPMGDKRLAGIAAEDIGRIAYGIFKAGPKYIGKTVGVVGESLPLSRMAAMLSKALGINVKYVAVEPDAYRGFGFPGADELGNMFQVYRDFEKEVVGARSADVASMLDPSLLTFDEWIGKYKSKIPL</sequence>
<gene>
    <name evidence="4" type="ORF">SBA5_490014</name>
</gene>
<dbReference type="InterPro" id="IPR036291">
    <property type="entry name" value="NAD(P)-bd_dom_sf"/>
</dbReference>
<dbReference type="AlphaFoldDB" id="A0A2N9LPQ9"/>
<dbReference type="EMBL" id="OKRB01000107">
    <property type="protein sequence ID" value="SPE25228.1"/>
    <property type="molecule type" value="Genomic_DNA"/>
</dbReference>
<evidence type="ECO:0000256" key="1">
    <source>
        <dbReference type="ARBA" id="ARBA00006328"/>
    </source>
</evidence>
<dbReference type="InterPro" id="IPR051164">
    <property type="entry name" value="NmrA-like_oxidored"/>
</dbReference>
<dbReference type="PANTHER" id="PTHR42748:SF7">
    <property type="entry name" value="NMRA LIKE REDOX SENSOR 1-RELATED"/>
    <property type="match status" value="1"/>
</dbReference>
<evidence type="ECO:0000313" key="4">
    <source>
        <dbReference type="EMBL" id="SPE25228.1"/>
    </source>
</evidence>
<dbReference type="SUPFAM" id="SSF51735">
    <property type="entry name" value="NAD(P)-binding Rossmann-fold domains"/>
    <property type="match status" value="1"/>
</dbReference>
<evidence type="ECO:0000313" key="5">
    <source>
        <dbReference type="Proteomes" id="UP000239735"/>
    </source>
</evidence>
<dbReference type="Gene3D" id="3.40.50.720">
    <property type="entry name" value="NAD(P)-binding Rossmann-like Domain"/>
    <property type="match status" value="1"/>
</dbReference>
<organism evidence="4 5">
    <name type="scientific">Candidatus Sulfuritelmatomonas gaucii</name>
    <dbReference type="NCBI Taxonomy" id="2043161"/>
    <lineage>
        <taxon>Bacteria</taxon>
        <taxon>Pseudomonadati</taxon>
        <taxon>Acidobacteriota</taxon>
        <taxon>Terriglobia</taxon>
        <taxon>Terriglobales</taxon>
        <taxon>Acidobacteriaceae</taxon>
        <taxon>Candidatus Sulfuritelmatomonas</taxon>
    </lineage>
</organism>
<dbReference type="Proteomes" id="UP000239735">
    <property type="component" value="Unassembled WGS sequence"/>
</dbReference>